<dbReference type="PROSITE" id="PS50158">
    <property type="entry name" value="ZF_CCHC"/>
    <property type="match status" value="1"/>
</dbReference>
<evidence type="ECO:0000313" key="4">
    <source>
        <dbReference type="EMBL" id="KZV43867.1"/>
    </source>
</evidence>
<keyword evidence="1" id="KW-0479">Metal-binding</keyword>
<sequence length="422" mass="48332">MVQVRQLMEEQQEIQPIANYLLALLLFEKFLFTPNRDSRGFGHHTKDLNKLELHDLFANLKAYEFELETRSEAGPSTSQPTKALAATTIEQCSPSTSKTADQLSDDVMSLFVKKFGKFMRRSFHPSSPYNNFNKNDKSVSDMKCFNCERPGHFAVECNRPKKDDRYKREDKRSDDRYKKEERYKRNEETDERAVERSKERSKDRRMRIRSDKRPSHKHDRKVLMAEESTKSWADTDSESSSSSSSSSDSEHEEVHCLMADQTLDDENSPKLSDNGKAGIGFSKPESSKPNWLKNKLDKDKAKAGQKPFVPNQPWRSSKKSTRSVLGKCVYLVTLTMSLFDLQDVRIAIGSLATLDLPMVVDLIGIYGLKGPYCMLTTTNWFLQELSVIPRGSWGDVARRSYHDPLGKSGIVIPEPQWLWAHG</sequence>
<evidence type="ECO:0000256" key="2">
    <source>
        <dbReference type="SAM" id="MobiDB-lite"/>
    </source>
</evidence>
<reference evidence="4 5" key="1">
    <citation type="journal article" date="2015" name="Proc. Natl. Acad. Sci. U.S.A.">
        <title>The resurrection genome of Boea hygrometrica: A blueprint for survival of dehydration.</title>
        <authorList>
            <person name="Xiao L."/>
            <person name="Yang G."/>
            <person name="Zhang L."/>
            <person name="Yang X."/>
            <person name="Zhao S."/>
            <person name="Ji Z."/>
            <person name="Zhou Q."/>
            <person name="Hu M."/>
            <person name="Wang Y."/>
            <person name="Chen M."/>
            <person name="Xu Y."/>
            <person name="Jin H."/>
            <person name="Xiao X."/>
            <person name="Hu G."/>
            <person name="Bao F."/>
            <person name="Hu Y."/>
            <person name="Wan P."/>
            <person name="Li L."/>
            <person name="Deng X."/>
            <person name="Kuang T."/>
            <person name="Xiang C."/>
            <person name="Zhu J.K."/>
            <person name="Oliver M.J."/>
            <person name="He Y."/>
        </authorList>
    </citation>
    <scope>NUCLEOTIDE SEQUENCE [LARGE SCALE GENOMIC DNA]</scope>
    <source>
        <strain evidence="5">cv. XS01</strain>
    </source>
</reference>
<dbReference type="InterPro" id="IPR036875">
    <property type="entry name" value="Znf_CCHC_sf"/>
</dbReference>
<keyword evidence="1" id="KW-0862">Zinc</keyword>
<gene>
    <name evidence="4" type="ORF">F511_21554</name>
</gene>
<keyword evidence="5" id="KW-1185">Reference proteome</keyword>
<protein>
    <recommendedName>
        <fullName evidence="3">CCHC-type domain-containing protein</fullName>
    </recommendedName>
</protein>
<dbReference type="InterPro" id="IPR001878">
    <property type="entry name" value="Znf_CCHC"/>
</dbReference>
<dbReference type="AlphaFoldDB" id="A0A2Z7CDF4"/>
<dbReference type="Pfam" id="PF00098">
    <property type="entry name" value="zf-CCHC"/>
    <property type="match status" value="1"/>
</dbReference>
<feature type="compositionally biased region" description="Low complexity" evidence="2">
    <location>
        <begin position="238"/>
        <end position="247"/>
    </location>
</feature>
<dbReference type="Proteomes" id="UP000250235">
    <property type="component" value="Unassembled WGS sequence"/>
</dbReference>
<name>A0A2Z7CDF4_9LAMI</name>
<feature type="compositionally biased region" description="Basic and acidic residues" evidence="2">
    <location>
        <begin position="163"/>
        <end position="213"/>
    </location>
</feature>
<dbReference type="GO" id="GO:0003676">
    <property type="term" value="F:nucleic acid binding"/>
    <property type="evidence" value="ECO:0007669"/>
    <property type="project" value="InterPro"/>
</dbReference>
<dbReference type="Gene3D" id="4.10.60.10">
    <property type="entry name" value="Zinc finger, CCHC-type"/>
    <property type="match status" value="1"/>
</dbReference>
<feature type="region of interest" description="Disordered" evidence="2">
    <location>
        <begin position="163"/>
        <end position="292"/>
    </location>
</feature>
<evidence type="ECO:0000313" key="5">
    <source>
        <dbReference type="Proteomes" id="UP000250235"/>
    </source>
</evidence>
<dbReference type="EMBL" id="KQ997612">
    <property type="protein sequence ID" value="KZV43867.1"/>
    <property type="molecule type" value="Genomic_DNA"/>
</dbReference>
<keyword evidence="1" id="KW-0863">Zinc-finger</keyword>
<organism evidence="4 5">
    <name type="scientific">Dorcoceras hygrometricum</name>
    <dbReference type="NCBI Taxonomy" id="472368"/>
    <lineage>
        <taxon>Eukaryota</taxon>
        <taxon>Viridiplantae</taxon>
        <taxon>Streptophyta</taxon>
        <taxon>Embryophyta</taxon>
        <taxon>Tracheophyta</taxon>
        <taxon>Spermatophyta</taxon>
        <taxon>Magnoliopsida</taxon>
        <taxon>eudicotyledons</taxon>
        <taxon>Gunneridae</taxon>
        <taxon>Pentapetalae</taxon>
        <taxon>asterids</taxon>
        <taxon>lamiids</taxon>
        <taxon>Lamiales</taxon>
        <taxon>Gesneriaceae</taxon>
        <taxon>Didymocarpoideae</taxon>
        <taxon>Trichosporeae</taxon>
        <taxon>Loxocarpinae</taxon>
        <taxon>Dorcoceras</taxon>
    </lineage>
</organism>
<evidence type="ECO:0000256" key="1">
    <source>
        <dbReference type="PROSITE-ProRule" id="PRU00047"/>
    </source>
</evidence>
<accession>A0A2Z7CDF4</accession>
<feature type="domain" description="CCHC-type" evidence="3">
    <location>
        <begin position="143"/>
        <end position="157"/>
    </location>
</feature>
<proteinExistence type="predicted"/>
<dbReference type="GO" id="GO:0008270">
    <property type="term" value="F:zinc ion binding"/>
    <property type="evidence" value="ECO:0007669"/>
    <property type="project" value="UniProtKB-KW"/>
</dbReference>
<dbReference type="SUPFAM" id="SSF57756">
    <property type="entry name" value="Retrovirus zinc finger-like domains"/>
    <property type="match status" value="1"/>
</dbReference>
<evidence type="ECO:0000259" key="3">
    <source>
        <dbReference type="PROSITE" id="PS50158"/>
    </source>
</evidence>